<dbReference type="InterPro" id="IPR009057">
    <property type="entry name" value="Homeodomain-like_sf"/>
</dbReference>
<keyword evidence="1" id="KW-0805">Transcription regulation</keyword>
<dbReference type="PANTHER" id="PTHR30055:SF234">
    <property type="entry name" value="HTH-TYPE TRANSCRIPTIONAL REGULATOR BETI"/>
    <property type="match status" value="1"/>
</dbReference>
<evidence type="ECO:0000259" key="5">
    <source>
        <dbReference type="PROSITE" id="PS50977"/>
    </source>
</evidence>
<evidence type="ECO:0000313" key="7">
    <source>
        <dbReference type="Proteomes" id="UP001139157"/>
    </source>
</evidence>
<dbReference type="PROSITE" id="PS50977">
    <property type="entry name" value="HTH_TETR_2"/>
    <property type="match status" value="1"/>
</dbReference>
<dbReference type="SUPFAM" id="SSF46689">
    <property type="entry name" value="Homeodomain-like"/>
    <property type="match status" value="1"/>
</dbReference>
<gene>
    <name evidence="6" type="ORF">NDR86_11270</name>
</gene>
<evidence type="ECO:0000256" key="3">
    <source>
        <dbReference type="ARBA" id="ARBA00023163"/>
    </source>
</evidence>
<dbReference type="EMBL" id="JAMRXG010000004">
    <property type="protein sequence ID" value="MCM6774053.1"/>
    <property type="molecule type" value="Genomic_DNA"/>
</dbReference>
<keyword evidence="2 4" id="KW-0238">DNA-binding</keyword>
<keyword evidence="3" id="KW-0804">Transcription</keyword>
<keyword evidence="7" id="KW-1185">Reference proteome</keyword>
<accession>A0A9X2IW94</accession>
<evidence type="ECO:0000313" key="6">
    <source>
        <dbReference type="EMBL" id="MCM6774053.1"/>
    </source>
</evidence>
<dbReference type="RefSeq" id="WP_251911307.1">
    <property type="nucleotide sequence ID" value="NZ_JAMRXG010000004.1"/>
</dbReference>
<dbReference type="Proteomes" id="UP001139157">
    <property type="component" value="Unassembled WGS sequence"/>
</dbReference>
<dbReference type="GO" id="GO:0003700">
    <property type="term" value="F:DNA-binding transcription factor activity"/>
    <property type="evidence" value="ECO:0007669"/>
    <property type="project" value="TreeGrafter"/>
</dbReference>
<dbReference type="Gene3D" id="1.10.357.10">
    <property type="entry name" value="Tetracycline Repressor, domain 2"/>
    <property type="match status" value="1"/>
</dbReference>
<dbReference type="InterPro" id="IPR036271">
    <property type="entry name" value="Tet_transcr_reg_TetR-rel_C_sf"/>
</dbReference>
<proteinExistence type="predicted"/>
<evidence type="ECO:0000256" key="1">
    <source>
        <dbReference type="ARBA" id="ARBA00023015"/>
    </source>
</evidence>
<dbReference type="Pfam" id="PF00440">
    <property type="entry name" value="TetR_N"/>
    <property type="match status" value="1"/>
</dbReference>
<feature type="DNA-binding region" description="H-T-H motif" evidence="4">
    <location>
        <begin position="34"/>
        <end position="53"/>
    </location>
</feature>
<protein>
    <submittedName>
        <fullName evidence="6">TetR/AcrR family transcriptional regulator</fullName>
    </submittedName>
</protein>
<sequence length="199" mass="21285">MPLPRFHRLSAQRRAEILGVAREHFARDGHATASYNKIVAAAGISKTSAYQYFDGREDLLETVLTDVLDRLAAALGPWTPATTAAHFWPGLRTGMLRLLEHLAHHPDDAALVGAAAERAAPGFDRWLTAVLDNGLAIGVIRRDIDPALLSAATGAVFHAADAWLLDARRAGHAAPGAAEAVDQVLQLLAGLWRPTDSPV</sequence>
<dbReference type="PRINTS" id="PR00455">
    <property type="entry name" value="HTHTETR"/>
</dbReference>
<dbReference type="InterPro" id="IPR050109">
    <property type="entry name" value="HTH-type_TetR-like_transc_reg"/>
</dbReference>
<dbReference type="GO" id="GO:0000976">
    <property type="term" value="F:transcription cis-regulatory region binding"/>
    <property type="evidence" value="ECO:0007669"/>
    <property type="project" value="TreeGrafter"/>
</dbReference>
<dbReference type="SUPFAM" id="SSF48498">
    <property type="entry name" value="Tetracyclin repressor-like, C-terminal domain"/>
    <property type="match status" value="1"/>
</dbReference>
<dbReference type="PANTHER" id="PTHR30055">
    <property type="entry name" value="HTH-TYPE TRANSCRIPTIONAL REGULATOR RUTR"/>
    <property type="match status" value="1"/>
</dbReference>
<feature type="domain" description="HTH tetR-type" evidence="5">
    <location>
        <begin position="11"/>
        <end position="71"/>
    </location>
</feature>
<organism evidence="6 7">
    <name type="scientific">Nocardia pulmonis</name>
    <dbReference type="NCBI Taxonomy" id="2951408"/>
    <lineage>
        <taxon>Bacteria</taxon>
        <taxon>Bacillati</taxon>
        <taxon>Actinomycetota</taxon>
        <taxon>Actinomycetes</taxon>
        <taxon>Mycobacteriales</taxon>
        <taxon>Nocardiaceae</taxon>
        <taxon>Nocardia</taxon>
    </lineage>
</organism>
<dbReference type="InterPro" id="IPR001647">
    <property type="entry name" value="HTH_TetR"/>
</dbReference>
<name>A0A9X2IW94_9NOCA</name>
<evidence type="ECO:0000256" key="2">
    <source>
        <dbReference type="ARBA" id="ARBA00023125"/>
    </source>
</evidence>
<comment type="caution">
    <text evidence="6">The sequence shown here is derived from an EMBL/GenBank/DDBJ whole genome shotgun (WGS) entry which is preliminary data.</text>
</comment>
<dbReference type="AlphaFoldDB" id="A0A9X2IW94"/>
<reference evidence="6" key="1">
    <citation type="submission" date="2022-06" db="EMBL/GenBank/DDBJ databases">
        <title>Novel species in genus nocardia.</title>
        <authorList>
            <person name="Li F."/>
        </authorList>
    </citation>
    <scope>NUCLEOTIDE SEQUENCE</scope>
    <source>
        <strain evidence="6">CDC141</strain>
    </source>
</reference>
<evidence type="ECO:0000256" key="4">
    <source>
        <dbReference type="PROSITE-ProRule" id="PRU00335"/>
    </source>
</evidence>